<dbReference type="GeneID" id="81462177"/>
<dbReference type="OrthoDB" id="75169at2759"/>
<reference evidence="2" key="1">
    <citation type="submission" date="2022-12" db="EMBL/GenBank/DDBJ databases">
        <authorList>
            <person name="Petersen C."/>
        </authorList>
    </citation>
    <scope>NUCLEOTIDE SEQUENCE</scope>
    <source>
        <strain evidence="2">IBT 3081</strain>
    </source>
</reference>
<dbReference type="EMBL" id="JAPZBT010000002">
    <property type="protein sequence ID" value="KAJ5373258.1"/>
    <property type="molecule type" value="Genomic_DNA"/>
</dbReference>
<gene>
    <name evidence="2" type="ORF">N7517_005264</name>
</gene>
<dbReference type="InterPro" id="IPR003719">
    <property type="entry name" value="Phenazine_PhzF-like"/>
</dbReference>
<dbReference type="AlphaFoldDB" id="A0A9W9SBQ7"/>
<dbReference type="PIRSF" id="PIRSF016184">
    <property type="entry name" value="PhzC_PhzF"/>
    <property type="match status" value="1"/>
</dbReference>
<reference evidence="2" key="2">
    <citation type="journal article" date="2023" name="IMA Fungus">
        <title>Comparative genomic study of the Penicillium genus elucidates a diverse pangenome and 15 lateral gene transfer events.</title>
        <authorList>
            <person name="Petersen C."/>
            <person name="Sorensen T."/>
            <person name="Nielsen M.R."/>
            <person name="Sondergaard T.E."/>
            <person name="Sorensen J.L."/>
            <person name="Fitzpatrick D.A."/>
            <person name="Frisvad J.C."/>
            <person name="Nielsen K.L."/>
        </authorList>
    </citation>
    <scope>NUCLEOTIDE SEQUENCE</scope>
    <source>
        <strain evidence="2">IBT 3081</strain>
    </source>
</reference>
<comment type="caution">
    <text evidence="2">The sequence shown here is derived from an EMBL/GenBank/DDBJ whole genome shotgun (WGS) entry which is preliminary data.</text>
</comment>
<dbReference type="SUPFAM" id="SSF54506">
    <property type="entry name" value="Diaminopimelate epimerase-like"/>
    <property type="match status" value="1"/>
</dbReference>
<dbReference type="PANTHER" id="PTHR13774">
    <property type="entry name" value="PHENAZINE BIOSYNTHESIS PROTEIN"/>
    <property type="match status" value="1"/>
</dbReference>
<dbReference type="PANTHER" id="PTHR13774:SF39">
    <property type="entry name" value="BIOSYNTHESIS PROTEIN, PUTATIVE-RELATED"/>
    <property type="match status" value="1"/>
</dbReference>
<dbReference type="GO" id="GO:0005737">
    <property type="term" value="C:cytoplasm"/>
    <property type="evidence" value="ECO:0007669"/>
    <property type="project" value="TreeGrafter"/>
</dbReference>
<evidence type="ECO:0000256" key="1">
    <source>
        <dbReference type="ARBA" id="ARBA00023235"/>
    </source>
</evidence>
<dbReference type="Gene3D" id="3.10.310.10">
    <property type="entry name" value="Diaminopimelate Epimerase, Chain A, domain 1"/>
    <property type="match status" value="2"/>
</dbReference>
<proteinExistence type="predicted"/>
<evidence type="ECO:0000313" key="2">
    <source>
        <dbReference type="EMBL" id="KAJ5373258.1"/>
    </source>
</evidence>
<dbReference type="RefSeq" id="XP_056579244.1">
    <property type="nucleotide sequence ID" value="XM_056722994.1"/>
</dbReference>
<dbReference type="GO" id="GO:0016853">
    <property type="term" value="F:isomerase activity"/>
    <property type="evidence" value="ECO:0007669"/>
    <property type="project" value="UniProtKB-KW"/>
</dbReference>
<accession>A0A9W9SBQ7</accession>
<sequence length="277" mass="31823">MSNQEMQLVALNHGHTSGFVFPAPAGFEFCHYEMRFWTPRYELERCSHAMIGTVWLLSKLGMTPQDDLRIVTKSGLMEARVTKAAENTDSTKNVIWDIWVEISHPKVTFMDDVSKGHADAMLSDLDISRDELAPGLRIQNAGMSKVKTMIPLESIEKLNDMNLDYRRAKKVCDKVKSTGLYAYVVTNRELQMYEAREFPKDYGHWEDTATALAFVLLLNNFLPNPHRTIRIRQGWTRDRRGEINLRFWKWGSEVVGCWIGGTAKFETEEREAGKAKT</sequence>
<protein>
    <submittedName>
        <fullName evidence="2">Phenazine biosynthesis PhzF protein</fullName>
    </submittedName>
</protein>
<name>A0A9W9SBQ7_9EURO</name>
<dbReference type="Pfam" id="PF02567">
    <property type="entry name" value="PhzC-PhzF"/>
    <property type="match status" value="1"/>
</dbReference>
<keyword evidence="1" id="KW-0413">Isomerase</keyword>
<evidence type="ECO:0000313" key="3">
    <source>
        <dbReference type="Proteomes" id="UP001147752"/>
    </source>
</evidence>
<organism evidence="2 3">
    <name type="scientific">Penicillium concentricum</name>
    <dbReference type="NCBI Taxonomy" id="293559"/>
    <lineage>
        <taxon>Eukaryota</taxon>
        <taxon>Fungi</taxon>
        <taxon>Dikarya</taxon>
        <taxon>Ascomycota</taxon>
        <taxon>Pezizomycotina</taxon>
        <taxon>Eurotiomycetes</taxon>
        <taxon>Eurotiomycetidae</taxon>
        <taxon>Eurotiales</taxon>
        <taxon>Aspergillaceae</taxon>
        <taxon>Penicillium</taxon>
    </lineage>
</organism>
<keyword evidence="3" id="KW-1185">Reference proteome</keyword>
<dbReference type="Proteomes" id="UP001147752">
    <property type="component" value="Unassembled WGS sequence"/>
</dbReference>